<proteinExistence type="inferred from homology"/>
<dbReference type="InterPro" id="IPR012132">
    <property type="entry name" value="GMC_OxRdtase"/>
</dbReference>
<keyword evidence="4 5" id="KW-0274">FAD</keyword>
<accession>A0ABS4AEE1</accession>
<dbReference type="InterPro" id="IPR036188">
    <property type="entry name" value="FAD/NAD-bd_sf"/>
</dbReference>
<protein>
    <submittedName>
        <fullName evidence="7">Choline dehydrogenase</fullName>
        <ecNumber evidence="7">1.1.99.1</ecNumber>
    </submittedName>
</protein>
<name>A0ABS4AEE1_9PROT</name>
<keyword evidence="8" id="KW-1185">Reference proteome</keyword>
<comment type="cofactor">
    <cofactor evidence="1">
        <name>FAD</name>
        <dbReference type="ChEBI" id="CHEBI:57692"/>
    </cofactor>
</comment>
<dbReference type="PANTHER" id="PTHR11552">
    <property type="entry name" value="GLUCOSE-METHANOL-CHOLINE GMC OXIDOREDUCTASE"/>
    <property type="match status" value="1"/>
</dbReference>
<dbReference type="PIRSF" id="PIRSF000137">
    <property type="entry name" value="Alcohol_oxidase"/>
    <property type="match status" value="1"/>
</dbReference>
<gene>
    <name evidence="7" type="ORF">J8J14_11320</name>
</gene>
<dbReference type="EC" id="1.1.99.1" evidence="7"/>
<reference evidence="7 8" key="1">
    <citation type="submission" date="2021-03" db="EMBL/GenBank/DDBJ databases">
        <authorList>
            <person name="So Y."/>
        </authorList>
    </citation>
    <scope>NUCLEOTIDE SEQUENCE [LARGE SCALE GENOMIC DNA]</scope>
    <source>
        <strain evidence="7 8">SSH11</strain>
    </source>
</reference>
<organism evidence="7 8">
    <name type="scientific">Pararoseomonas baculiformis</name>
    <dbReference type="NCBI Taxonomy" id="2820812"/>
    <lineage>
        <taxon>Bacteria</taxon>
        <taxon>Pseudomonadati</taxon>
        <taxon>Pseudomonadota</taxon>
        <taxon>Alphaproteobacteria</taxon>
        <taxon>Acetobacterales</taxon>
        <taxon>Acetobacteraceae</taxon>
        <taxon>Pararoseomonas</taxon>
    </lineage>
</organism>
<keyword evidence="7" id="KW-0560">Oxidoreductase</keyword>
<dbReference type="Gene3D" id="3.50.50.60">
    <property type="entry name" value="FAD/NAD(P)-binding domain"/>
    <property type="match status" value="1"/>
</dbReference>
<feature type="domain" description="Glucose-methanol-choline oxidoreductase N-terminal" evidence="6">
    <location>
        <begin position="85"/>
        <end position="108"/>
    </location>
</feature>
<dbReference type="PROSITE" id="PS00623">
    <property type="entry name" value="GMC_OXRED_1"/>
    <property type="match status" value="1"/>
</dbReference>
<dbReference type="InterPro" id="IPR007867">
    <property type="entry name" value="GMC_OxRtase_C"/>
</dbReference>
<dbReference type="SUPFAM" id="SSF54373">
    <property type="entry name" value="FAD-linked reductases, C-terminal domain"/>
    <property type="match status" value="1"/>
</dbReference>
<dbReference type="PANTHER" id="PTHR11552:SF147">
    <property type="entry name" value="CHOLINE DEHYDROGENASE, MITOCHONDRIAL"/>
    <property type="match status" value="1"/>
</dbReference>
<evidence type="ECO:0000256" key="4">
    <source>
        <dbReference type="ARBA" id="ARBA00022827"/>
    </source>
</evidence>
<dbReference type="InterPro" id="IPR000172">
    <property type="entry name" value="GMC_OxRdtase_N"/>
</dbReference>
<dbReference type="Gene3D" id="3.30.560.10">
    <property type="entry name" value="Glucose Oxidase, domain 3"/>
    <property type="match status" value="1"/>
</dbReference>
<dbReference type="NCBIfam" id="NF002550">
    <property type="entry name" value="PRK02106.1"/>
    <property type="match status" value="1"/>
</dbReference>
<dbReference type="Pfam" id="PF00732">
    <property type="entry name" value="GMC_oxred_N"/>
    <property type="match status" value="1"/>
</dbReference>
<keyword evidence="3 5" id="KW-0285">Flavoprotein</keyword>
<evidence type="ECO:0000313" key="7">
    <source>
        <dbReference type="EMBL" id="MBP0445370.1"/>
    </source>
</evidence>
<sequence>MAGHVLGCDFLVIGAGSAGCVLASRLSENPGHRVVLLEAGGRDSDPLLRIPAAVGRNVSAPQHNWNYESEPEPELNGRRIFCARGKVLGGSSSINGMIYIRGHPRDFDDWRQRGCTGWSYDEVLPFFRKAERSERGSDDHHGDQGPLHVSLGRPVPPICEAFLTAAADEGYPVHVDFNGASQEGFGHYDLTTRRGRRWSTASAYLRPAMKRPNLTVLTRAEVQRLVLENGRVAGAEILRDGAAMRIEAGRETILAAGVFNSPKLLMLSGIGPAEHLVEHGIPVRLDRPAVGGNLLDHLSYRMHYACRGPVTAYAHTRPLRGAKAVLDYALSGRGIIANTPFSTGGFFRSSDDLDIPDMQLGMAIGLMPARGHLPEREGFTVTVRQGRPSSHGTVRLRSADPGAAPVIAPRYLSNPADLPVLVRGIRRIRRVLQGPALAPHIEGELVPGPEGDGDEGLIASIRDVANTTHHFVGTCRMGGDPDSVVDPALRLRGVEGLRVADASIMPVHINGNTNAATIMIAEKAAAMIAARWARG</sequence>
<evidence type="ECO:0000256" key="3">
    <source>
        <dbReference type="ARBA" id="ARBA00022630"/>
    </source>
</evidence>
<dbReference type="Proteomes" id="UP000681594">
    <property type="component" value="Unassembled WGS sequence"/>
</dbReference>
<dbReference type="Pfam" id="PF05199">
    <property type="entry name" value="GMC_oxred_C"/>
    <property type="match status" value="1"/>
</dbReference>
<dbReference type="GO" id="GO:0008812">
    <property type="term" value="F:choline dehydrogenase activity"/>
    <property type="evidence" value="ECO:0007669"/>
    <property type="project" value="UniProtKB-EC"/>
</dbReference>
<comment type="similarity">
    <text evidence="2 5">Belongs to the GMC oxidoreductase family.</text>
</comment>
<evidence type="ECO:0000256" key="2">
    <source>
        <dbReference type="ARBA" id="ARBA00010790"/>
    </source>
</evidence>
<evidence type="ECO:0000256" key="5">
    <source>
        <dbReference type="RuleBase" id="RU003968"/>
    </source>
</evidence>
<dbReference type="RefSeq" id="WP_209379616.1">
    <property type="nucleotide sequence ID" value="NZ_JAGIZB010000009.1"/>
</dbReference>
<comment type="caution">
    <text evidence="7">The sequence shown here is derived from an EMBL/GenBank/DDBJ whole genome shotgun (WGS) entry which is preliminary data.</text>
</comment>
<dbReference type="EMBL" id="JAGIZB010000009">
    <property type="protein sequence ID" value="MBP0445370.1"/>
    <property type="molecule type" value="Genomic_DNA"/>
</dbReference>
<dbReference type="SUPFAM" id="SSF51905">
    <property type="entry name" value="FAD/NAD(P)-binding domain"/>
    <property type="match status" value="1"/>
</dbReference>
<evidence type="ECO:0000256" key="1">
    <source>
        <dbReference type="ARBA" id="ARBA00001974"/>
    </source>
</evidence>
<evidence type="ECO:0000259" key="6">
    <source>
        <dbReference type="PROSITE" id="PS00623"/>
    </source>
</evidence>
<evidence type="ECO:0000313" key="8">
    <source>
        <dbReference type="Proteomes" id="UP000681594"/>
    </source>
</evidence>